<dbReference type="SUPFAM" id="SSF52218">
    <property type="entry name" value="Flavoproteins"/>
    <property type="match status" value="1"/>
</dbReference>
<dbReference type="GO" id="GO:0016651">
    <property type="term" value="F:oxidoreductase activity, acting on NAD(P)H"/>
    <property type="evidence" value="ECO:0007669"/>
    <property type="project" value="UniProtKB-ARBA"/>
</dbReference>
<dbReference type="PROSITE" id="PS00201">
    <property type="entry name" value="FLAVODOXIN"/>
    <property type="match status" value="1"/>
</dbReference>
<dbReference type="PROSITE" id="PS50902">
    <property type="entry name" value="FLAVODOXIN_LIKE"/>
    <property type="match status" value="1"/>
</dbReference>
<evidence type="ECO:0000256" key="7">
    <source>
        <dbReference type="RuleBase" id="RU367037"/>
    </source>
</evidence>
<dbReference type="RefSeq" id="WP_090041322.1">
    <property type="nucleotide sequence ID" value="NZ_FOKI01000015.1"/>
</dbReference>
<dbReference type="Proteomes" id="UP000198619">
    <property type="component" value="Unassembled WGS sequence"/>
</dbReference>
<dbReference type="InterPro" id="IPR001226">
    <property type="entry name" value="Flavodoxin_CS"/>
</dbReference>
<organism evidence="9 10">
    <name type="scientific">Clostridium frigidicarnis</name>
    <dbReference type="NCBI Taxonomy" id="84698"/>
    <lineage>
        <taxon>Bacteria</taxon>
        <taxon>Bacillati</taxon>
        <taxon>Bacillota</taxon>
        <taxon>Clostridia</taxon>
        <taxon>Eubacteriales</taxon>
        <taxon>Clostridiaceae</taxon>
        <taxon>Clostridium</taxon>
    </lineage>
</organism>
<dbReference type="InterPro" id="IPR010087">
    <property type="entry name" value="Flav_short"/>
</dbReference>
<feature type="domain" description="Flavodoxin-like" evidence="8">
    <location>
        <begin position="1"/>
        <end position="137"/>
    </location>
</feature>
<evidence type="ECO:0000256" key="4">
    <source>
        <dbReference type="ARBA" id="ARBA00022630"/>
    </source>
</evidence>
<dbReference type="GO" id="GO:0010181">
    <property type="term" value="F:FMN binding"/>
    <property type="evidence" value="ECO:0007669"/>
    <property type="project" value="UniProtKB-UniRule"/>
</dbReference>
<gene>
    <name evidence="9" type="ORF">SAMN04488528_101548</name>
</gene>
<comment type="similarity">
    <text evidence="2 7">Belongs to the flavodoxin family.</text>
</comment>
<keyword evidence="10" id="KW-1185">Reference proteome</keyword>
<proteinExistence type="inferred from homology"/>
<keyword evidence="6 7" id="KW-0249">Electron transport</keyword>
<evidence type="ECO:0000259" key="8">
    <source>
        <dbReference type="PROSITE" id="PS50902"/>
    </source>
</evidence>
<accession>A0A1I0YUN8</accession>
<evidence type="ECO:0000256" key="6">
    <source>
        <dbReference type="ARBA" id="ARBA00022982"/>
    </source>
</evidence>
<protein>
    <recommendedName>
        <fullName evidence="7">Flavodoxin</fullName>
    </recommendedName>
</protein>
<keyword evidence="4 7" id="KW-0285">Flavoprotein</keyword>
<dbReference type="OrthoDB" id="9790745at2"/>
<evidence type="ECO:0000256" key="5">
    <source>
        <dbReference type="ARBA" id="ARBA00022643"/>
    </source>
</evidence>
<dbReference type="Gene3D" id="3.40.50.360">
    <property type="match status" value="1"/>
</dbReference>
<dbReference type="GO" id="GO:0009055">
    <property type="term" value="F:electron transfer activity"/>
    <property type="evidence" value="ECO:0007669"/>
    <property type="project" value="UniProtKB-UniRule"/>
</dbReference>
<dbReference type="InterPro" id="IPR008254">
    <property type="entry name" value="Flavodoxin/NO_synth"/>
</dbReference>
<dbReference type="NCBIfam" id="TIGR01753">
    <property type="entry name" value="flav_short"/>
    <property type="match status" value="1"/>
</dbReference>
<reference evidence="9 10" key="1">
    <citation type="submission" date="2016-10" db="EMBL/GenBank/DDBJ databases">
        <authorList>
            <person name="de Groot N.N."/>
        </authorList>
    </citation>
    <scope>NUCLEOTIDE SEQUENCE [LARGE SCALE GENOMIC DNA]</scope>
    <source>
        <strain evidence="9 10">DSM 12271</strain>
    </source>
</reference>
<dbReference type="PANTHER" id="PTHR43717">
    <property type="entry name" value="ANAEROBIC NITRIC OXIDE REDUCTASE FLAVORUBREDOXIN"/>
    <property type="match status" value="1"/>
</dbReference>
<keyword evidence="3 7" id="KW-0813">Transport</keyword>
<comment type="cofactor">
    <cofactor evidence="1 7">
        <name>FMN</name>
        <dbReference type="ChEBI" id="CHEBI:58210"/>
    </cofactor>
</comment>
<evidence type="ECO:0000313" key="10">
    <source>
        <dbReference type="Proteomes" id="UP000198619"/>
    </source>
</evidence>
<name>A0A1I0YUN8_9CLOT</name>
<sequence length="140" mass="15520">MKIIYWSQSGNTEKMARLILEGIESEGKKAELLEVSSVSLDDVKNEGILILGCPASGAEELEESEVEPFVKSLERNIQGKKVALFGSWGWGNGEWMTEWENRMKSYGATLISEGLTVQECPEGEDEDKCINFGILIAKSE</sequence>
<dbReference type="Pfam" id="PF00258">
    <property type="entry name" value="Flavodoxin_1"/>
    <property type="match status" value="1"/>
</dbReference>
<evidence type="ECO:0000256" key="1">
    <source>
        <dbReference type="ARBA" id="ARBA00001917"/>
    </source>
</evidence>
<dbReference type="InterPro" id="IPR029039">
    <property type="entry name" value="Flavoprotein-like_sf"/>
</dbReference>
<evidence type="ECO:0000256" key="2">
    <source>
        <dbReference type="ARBA" id="ARBA00005267"/>
    </source>
</evidence>
<evidence type="ECO:0000313" key="9">
    <source>
        <dbReference type="EMBL" id="SFB17105.1"/>
    </source>
</evidence>
<dbReference type="EMBL" id="FOKI01000015">
    <property type="protein sequence ID" value="SFB17105.1"/>
    <property type="molecule type" value="Genomic_DNA"/>
</dbReference>
<evidence type="ECO:0000256" key="3">
    <source>
        <dbReference type="ARBA" id="ARBA00022448"/>
    </source>
</evidence>
<keyword evidence="5 7" id="KW-0288">FMN</keyword>
<dbReference type="STRING" id="84698.SAMN04488528_101548"/>
<comment type="function">
    <text evidence="7">Low-potential electron donor to a number of redox enzymes.</text>
</comment>
<dbReference type="PANTHER" id="PTHR43717:SF1">
    <property type="entry name" value="ANAEROBIC NITRIC OXIDE REDUCTASE FLAVORUBREDOXIN"/>
    <property type="match status" value="1"/>
</dbReference>
<dbReference type="AlphaFoldDB" id="A0A1I0YUN8"/>